<keyword evidence="7" id="KW-1185">Reference proteome</keyword>
<dbReference type="Pfam" id="PF13359">
    <property type="entry name" value="DDE_Tnp_4"/>
    <property type="match status" value="1"/>
</dbReference>
<dbReference type="GO" id="GO:0046872">
    <property type="term" value="F:metal ion binding"/>
    <property type="evidence" value="ECO:0007669"/>
    <property type="project" value="UniProtKB-KW"/>
</dbReference>
<gene>
    <name evidence="6" type="ORF">SAMN02949497_3032</name>
</gene>
<dbReference type="InterPro" id="IPR027805">
    <property type="entry name" value="Transposase_HTH_dom"/>
</dbReference>
<dbReference type="Pfam" id="PF13613">
    <property type="entry name" value="HTH_Tnp_4"/>
    <property type="match status" value="1"/>
</dbReference>
<accession>A0A1Y6CZM8</accession>
<evidence type="ECO:0000313" key="6">
    <source>
        <dbReference type="EMBL" id="SMF95660.1"/>
    </source>
</evidence>
<keyword evidence="6" id="KW-0540">Nuclease</keyword>
<dbReference type="GO" id="GO:0004519">
    <property type="term" value="F:endonuclease activity"/>
    <property type="evidence" value="ECO:0007669"/>
    <property type="project" value="UniProtKB-KW"/>
</dbReference>
<evidence type="ECO:0000256" key="2">
    <source>
        <dbReference type="ARBA" id="ARBA00022723"/>
    </source>
</evidence>
<evidence type="ECO:0000256" key="3">
    <source>
        <dbReference type="SAM" id="MobiDB-lite"/>
    </source>
</evidence>
<keyword evidence="2" id="KW-0479">Metal-binding</keyword>
<evidence type="ECO:0000256" key="1">
    <source>
        <dbReference type="ARBA" id="ARBA00001968"/>
    </source>
</evidence>
<dbReference type="Proteomes" id="UP000192923">
    <property type="component" value="Unassembled WGS sequence"/>
</dbReference>
<evidence type="ECO:0000313" key="7">
    <source>
        <dbReference type="Proteomes" id="UP000192923"/>
    </source>
</evidence>
<dbReference type="InterPro" id="IPR027806">
    <property type="entry name" value="HARBI1_dom"/>
</dbReference>
<comment type="cofactor">
    <cofactor evidence="1">
        <name>a divalent metal cation</name>
        <dbReference type="ChEBI" id="CHEBI:60240"/>
    </cofactor>
</comment>
<dbReference type="OrthoDB" id="5625347at2"/>
<name>A0A1Y6CZM8_9GAMM</name>
<dbReference type="EMBL" id="FXAM01000001">
    <property type="protein sequence ID" value="SMF95660.1"/>
    <property type="molecule type" value="Genomic_DNA"/>
</dbReference>
<dbReference type="STRING" id="1760988.SAMN02949497_3032"/>
<keyword evidence="6" id="KW-0255">Endonuclease</keyword>
<feature type="domain" description="DDE Tnp4" evidence="4">
    <location>
        <begin position="135"/>
        <end position="301"/>
    </location>
</feature>
<dbReference type="PANTHER" id="PTHR23080">
    <property type="entry name" value="THAP DOMAIN PROTEIN"/>
    <property type="match status" value="1"/>
</dbReference>
<dbReference type="AlphaFoldDB" id="A0A1Y6CZM8"/>
<evidence type="ECO:0000259" key="4">
    <source>
        <dbReference type="Pfam" id="PF13359"/>
    </source>
</evidence>
<feature type="domain" description="Transposase Helix-turn-helix" evidence="5">
    <location>
        <begin position="59"/>
        <end position="106"/>
    </location>
</feature>
<keyword evidence="6" id="KW-0378">Hydrolase</keyword>
<evidence type="ECO:0000259" key="5">
    <source>
        <dbReference type="Pfam" id="PF13613"/>
    </source>
</evidence>
<proteinExistence type="predicted"/>
<protein>
    <submittedName>
        <fullName evidence="6">Helix-turn-helix of DDE superfamily endonuclease</fullName>
    </submittedName>
</protein>
<dbReference type="RefSeq" id="WP_085214073.1">
    <property type="nucleotide sequence ID" value="NZ_FXAM01000001.1"/>
</dbReference>
<sequence>MIFSSLDDIGNDRVCKALTGLTKDQFKHLLLSFESTYRDQYGGPSLDAPSPAFPGYLSSFGHRLFFVLYYLKNYPSYDVLGYLFGFSGGHAFDHLETLLPILQASLAHLKTLPERSVKTVEALDRLLEKQPTIIIDGTERATLRPQDKSQQEQRYSGKKKHHGVNNLVIANPAKKILFLSSTVPGSVHDYALFKTEFPPALPWFQKQLIEVDLGFQGIKNDYPHARAIQIPHKKPKKSKANPDPKLTPTQKKHNRKFAKTRVAVEHAIGGMKCLYSLVHRSRNHLAHLLDTFIYIGAGLWNFKLSLKTIG</sequence>
<reference evidence="6 7" key="1">
    <citation type="submission" date="2016-12" db="EMBL/GenBank/DDBJ databases">
        <authorList>
            <person name="Song W.-J."/>
            <person name="Kurnit D.M."/>
        </authorList>
    </citation>
    <scope>NUCLEOTIDE SEQUENCE [LARGE SCALE GENOMIC DNA]</scope>
    <source>
        <strain evidence="6 7">175</strain>
    </source>
</reference>
<feature type="region of interest" description="Disordered" evidence="3">
    <location>
        <begin position="229"/>
        <end position="256"/>
    </location>
</feature>
<organism evidence="6 7">
    <name type="scientific">Methylomagnum ishizawai</name>
    <dbReference type="NCBI Taxonomy" id="1760988"/>
    <lineage>
        <taxon>Bacteria</taxon>
        <taxon>Pseudomonadati</taxon>
        <taxon>Pseudomonadota</taxon>
        <taxon>Gammaproteobacteria</taxon>
        <taxon>Methylococcales</taxon>
        <taxon>Methylococcaceae</taxon>
        <taxon>Methylomagnum</taxon>
    </lineage>
</organism>